<protein>
    <submittedName>
        <fullName evidence="1">Uncharacterized protein</fullName>
    </submittedName>
</protein>
<name>A0ABP8DAL1_9ACTN</name>
<reference evidence="2" key="1">
    <citation type="journal article" date="2019" name="Int. J. Syst. Evol. Microbiol.">
        <title>The Global Catalogue of Microorganisms (GCM) 10K type strain sequencing project: providing services to taxonomists for standard genome sequencing and annotation.</title>
        <authorList>
            <consortium name="The Broad Institute Genomics Platform"/>
            <consortium name="The Broad Institute Genome Sequencing Center for Infectious Disease"/>
            <person name="Wu L."/>
            <person name="Ma J."/>
        </authorList>
    </citation>
    <scope>NUCLEOTIDE SEQUENCE [LARGE SCALE GENOMIC DNA]</scope>
    <source>
        <strain evidence="2">JCM 17441</strain>
    </source>
</reference>
<accession>A0ABP8DAL1</accession>
<dbReference type="Proteomes" id="UP001500620">
    <property type="component" value="Unassembled WGS sequence"/>
</dbReference>
<proteinExistence type="predicted"/>
<keyword evidence="2" id="KW-1185">Reference proteome</keyword>
<dbReference type="EMBL" id="BAABAT010000011">
    <property type="protein sequence ID" value="GAA4251162.1"/>
    <property type="molecule type" value="Genomic_DNA"/>
</dbReference>
<gene>
    <name evidence="1" type="ORF">GCM10022255_042670</name>
</gene>
<comment type="caution">
    <text evidence="1">The sequence shown here is derived from an EMBL/GenBank/DDBJ whole genome shotgun (WGS) entry which is preliminary data.</text>
</comment>
<evidence type="ECO:0000313" key="1">
    <source>
        <dbReference type="EMBL" id="GAA4251162.1"/>
    </source>
</evidence>
<sequence>MFEDDALIDQLNRALWSMWSRLERLPRSDVFWSHTNHRTTWCKVEDFARRCVDRNPSDETARWALVGLSMHAGSFGGLQLFAEDAAARDEAVHDLIAVAEWVWLEVGVDPGTCLEQALLRVGPPALRLLTQSVGRAAIAASGFLAGKSFAEAIGRRQWDLFVHALVVPTPEQRASSVVSEALLVAGEQRLAAARECLNYDASAVVDLLDAAQWWAANRGTDVMCRLRELLEVVSRDSLERLVGDQGDEVSAPLRTALLVLDGHGLPLRREL</sequence>
<evidence type="ECO:0000313" key="2">
    <source>
        <dbReference type="Proteomes" id="UP001500620"/>
    </source>
</evidence>
<organism evidence="1 2">
    <name type="scientific">Dactylosporangium darangshiense</name>
    <dbReference type="NCBI Taxonomy" id="579108"/>
    <lineage>
        <taxon>Bacteria</taxon>
        <taxon>Bacillati</taxon>
        <taxon>Actinomycetota</taxon>
        <taxon>Actinomycetes</taxon>
        <taxon>Micromonosporales</taxon>
        <taxon>Micromonosporaceae</taxon>
        <taxon>Dactylosporangium</taxon>
    </lineage>
</organism>